<evidence type="ECO:0000256" key="2">
    <source>
        <dbReference type="ARBA" id="ARBA00022679"/>
    </source>
</evidence>
<dbReference type="SUPFAM" id="SSF75217">
    <property type="entry name" value="alpha/beta knot"/>
    <property type="match status" value="1"/>
</dbReference>
<accession>A0A6A5XE93</accession>
<feature type="domain" description="tRNA/rRNA methyltransferase SpoU type" evidence="3">
    <location>
        <begin position="1096"/>
        <end position="1256"/>
    </location>
</feature>
<dbReference type="GeneID" id="54282746"/>
<dbReference type="PANTHER" id="PTHR12029:SF11">
    <property type="entry name" value="METHYLTRANSFERASE TARBP1-RELATED"/>
    <property type="match status" value="1"/>
</dbReference>
<dbReference type="Gene3D" id="3.40.1280.10">
    <property type="match status" value="1"/>
</dbReference>
<organism evidence="4 5">
    <name type="scientific">Aaosphaeria arxii CBS 175.79</name>
    <dbReference type="NCBI Taxonomy" id="1450172"/>
    <lineage>
        <taxon>Eukaryota</taxon>
        <taxon>Fungi</taxon>
        <taxon>Dikarya</taxon>
        <taxon>Ascomycota</taxon>
        <taxon>Pezizomycotina</taxon>
        <taxon>Dothideomycetes</taxon>
        <taxon>Pleosporomycetidae</taxon>
        <taxon>Pleosporales</taxon>
        <taxon>Pleosporales incertae sedis</taxon>
        <taxon>Aaosphaeria</taxon>
    </lineage>
</organism>
<evidence type="ECO:0000313" key="4">
    <source>
        <dbReference type="EMBL" id="KAF2011220.1"/>
    </source>
</evidence>
<sequence length="1266" mass="142129">MSEYDVILSHLDVDARLAIFESFWRRVEASAVIDTDALRACIRLLASSEQAERLISKQNQIVNFIHASIPSQPDDHDFLYGLADICSGDFRIGQQVFHRLFVSLQDFRPLISQDSDDPSVRDQLSVVLSFLRFLKCSFWLPSQRPHFVTNDLIQLLLELLGHDDLDGPVQETLSGLFTLLEGPVVVFHPDDDSKPPCWTTDLPSTQSLFPSGSLWNRLENLPSSYFNTDSSRIFRTWFQWISLASSQDVDIDAIYQPAYWRLLRIGLLSGFAEQRKYCLGILRQSLVLARRDINVPFMVLEVDRRSEYSAQYEKYSSLFETIVLDRYPNQIQASLPGLTSLFVSGSLISSVWTTALLSGVLHPHVQDGARKIVGNWYIDFVVHQKGPLEEHAQFLIEGFLPWATQGSLFTHSLISTRSETVCTHGQALADVLSVSLQAIPKPTDRRNLFVDILNFIFAAGGKLFHYAIIYILEGLKDALFEHENDPSYANLGADELQLVYKISRLPGLPEIATELCLTLCAMVSRSCVHNINSGENAEYVPGLKELEAKYISIKSNEKEQQLQTFKETNPTNGTKDLHSLQSLLTLLEETKHTIIQGNDFVSYCDQVSSILDSTTLEESQHGTLYTILEALWEEADRQEFRRPVAVGIPALFFHAQCIDICVSEQTHEADGPGLDSLTTLLVKAMEQLWHMSGGRSYLLSTFADSLRKAGLLNPKIIEILPFEDFLVSIIENPPLAKKEFLFEVASAEMLTQYNASQTYQLYYGKREWHAYACLIDLLIRFPESEIQVAKRLLKRLLEPWRTQKRPIPIISKWKDTLQLQAMLLLVESCVDEQDAVWYLDTFMSMLIIEQWPRYRYLIEWIISRIYYRFPQLAQRILPDLESLDDTVPVQIASLIKLAVLATPFLDSEQFTHHLVTLFIPFSASPKVHIRHEAHWSFPIIYGIAEEKRWTSITENPAFSALNKYIRSLDKFNSPATTIRTLRLDAVEDFTLVDIFQGKYLTIESPDRQYVAGEDFETLWNEDSASGFSTPAARISLGASKDNEITLPIVSTTSQPTTTTTADLPTAPLQTKSGFDLASLLPSAGPPSASKVRPASVLLVASLIDNPTNLGGLSRISESFGLEALYVNDTRCTGSKDFQSTAVTSHKHLPIRELKIAGVPEFLISMKRSGYEVVGVEQTDRSGILGEDPAAEVAKAGGNVDFKGDGTLPKKCVLVLGSEKGGITAEVLAVVDRCVEIRTVGVTRSLNVQTAGGIAVYEWWREWGGAK</sequence>
<dbReference type="RefSeq" id="XP_033379559.1">
    <property type="nucleotide sequence ID" value="XM_033525349.1"/>
</dbReference>
<evidence type="ECO:0000256" key="1">
    <source>
        <dbReference type="ARBA" id="ARBA00022603"/>
    </source>
</evidence>
<dbReference type="GO" id="GO:0003723">
    <property type="term" value="F:RNA binding"/>
    <property type="evidence" value="ECO:0007669"/>
    <property type="project" value="InterPro"/>
</dbReference>
<dbReference type="Proteomes" id="UP000799778">
    <property type="component" value="Unassembled WGS sequence"/>
</dbReference>
<dbReference type="InterPro" id="IPR001537">
    <property type="entry name" value="SpoU_MeTrfase"/>
</dbReference>
<dbReference type="CDD" id="cd18091">
    <property type="entry name" value="SpoU-like_TRM3-like"/>
    <property type="match status" value="1"/>
</dbReference>
<dbReference type="OrthoDB" id="241340at2759"/>
<keyword evidence="2" id="KW-0808">Transferase</keyword>
<reference evidence="4" key="1">
    <citation type="journal article" date="2020" name="Stud. Mycol.">
        <title>101 Dothideomycetes genomes: a test case for predicting lifestyles and emergence of pathogens.</title>
        <authorList>
            <person name="Haridas S."/>
            <person name="Albert R."/>
            <person name="Binder M."/>
            <person name="Bloem J."/>
            <person name="Labutti K."/>
            <person name="Salamov A."/>
            <person name="Andreopoulos B."/>
            <person name="Baker S."/>
            <person name="Barry K."/>
            <person name="Bills G."/>
            <person name="Bluhm B."/>
            <person name="Cannon C."/>
            <person name="Castanera R."/>
            <person name="Culley D."/>
            <person name="Daum C."/>
            <person name="Ezra D."/>
            <person name="Gonzalez J."/>
            <person name="Henrissat B."/>
            <person name="Kuo A."/>
            <person name="Liang C."/>
            <person name="Lipzen A."/>
            <person name="Lutzoni F."/>
            <person name="Magnuson J."/>
            <person name="Mondo S."/>
            <person name="Nolan M."/>
            <person name="Ohm R."/>
            <person name="Pangilinan J."/>
            <person name="Park H.-J."/>
            <person name="Ramirez L."/>
            <person name="Alfaro M."/>
            <person name="Sun H."/>
            <person name="Tritt A."/>
            <person name="Yoshinaga Y."/>
            <person name="Zwiers L.-H."/>
            <person name="Turgeon B."/>
            <person name="Goodwin S."/>
            <person name="Spatafora J."/>
            <person name="Crous P."/>
            <person name="Grigoriev I."/>
        </authorList>
    </citation>
    <scope>NUCLEOTIDE SEQUENCE</scope>
    <source>
        <strain evidence="4">CBS 175.79</strain>
    </source>
</reference>
<dbReference type="GO" id="GO:0030488">
    <property type="term" value="P:tRNA methylation"/>
    <property type="evidence" value="ECO:0007669"/>
    <property type="project" value="InterPro"/>
</dbReference>
<evidence type="ECO:0000313" key="5">
    <source>
        <dbReference type="Proteomes" id="UP000799778"/>
    </source>
</evidence>
<name>A0A6A5XE93_9PLEO</name>
<dbReference type="InterPro" id="IPR045330">
    <property type="entry name" value="TRM3/TARBP1"/>
</dbReference>
<dbReference type="AlphaFoldDB" id="A0A6A5XE93"/>
<dbReference type="Pfam" id="PF00588">
    <property type="entry name" value="SpoU_methylase"/>
    <property type="match status" value="1"/>
</dbReference>
<dbReference type="InterPro" id="IPR044748">
    <property type="entry name" value="Trm3/TARBP1_C"/>
</dbReference>
<dbReference type="PANTHER" id="PTHR12029">
    <property type="entry name" value="RNA METHYLTRANSFERASE"/>
    <property type="match status" value="1"/>
</dbReference>
<dbReference type="GO" id="GO:0016423">
    <property type="term" value="F:tRNA (guanine) methyltransferase activity"/>
    <property type="evidence" value="ECO:0007669"/>
    <property type="project" value="InterPro"/>
</dbReference>
<gene>
    <name evidence="4" type="ORF">BU24DRAFT_397600</name>
</gene>
<dbReference type="EMBL" id="ML978074">
    <property type="protein sequence ID" value="KAF2011220.1"/>
    <property type="molecule type" value="Genomic_DNA"/>
</dbReference>
<proteinExistence type="predicted"/>
<keyword evidence="1" id="KW-0489">Methyltransferase</keyword>
<evidence type="ECO:0000259" key="3">
    <source>
        <dbReference type="Pfam" id="PF00588"/>
    </source>
</evidence>
<keyword evidence="5" id="KW-1185">Reference proteome</keyword>
<dbReference type="InterPro" id="IPR029026">
    <property type="entry name" value="tRNA_m1G_MTases_N"/>
</dbReference>
<protein>
    <recommendedName>
        <fullName evidence="3">tRNA/rRNA methyltransferase SpoU type domain-containing protein</fullName>
    </recommendedName>
</protein>
<dbReference type="InterPro" id="IPR029028">
    <property type="entry name" value="Alpha/beta_knot_MTases"/>
</dbReference>